<dbReference type="InterPro" id="IPR007627">
    <property type="entry name" value="RNA_pol_sigma70_r2"/>
</dbReference>
<dbReference type="Pfam" id="PF08281">
    <property type="entry name" value="Sigma70_r4_2"/>
    <property type="match status" value="1"/>
</dbReference>
<dbReference type="RefSeq" id="WP_344719789.1">
    <property type="nucleotide sequence ID" value="NZ_BAAAYG010000005.1"/>
</dbReference>
<gene>
    <name evidence="9" type="ORF">GCM10020260_14670</name>
</gene>
<dbReference type="Gene3D" id="1.10.10.10">
    <property type="entry name" value="Winged helix-like DNA-binding domain superfamily/Winged helix DNA-binding domain"/>
    <property type="match status" value="1"/>
</dbReference>
<comment type="caution">
    <text evidence="9">The sequence shown here is derived from an EMBL/GenBank/DDBJ whole genome shotgun (WGS) entry which is preliminary data.</text>
</comment>
<dbReference type="InterPro" id="IPR032710">
    <property type="entry name" value="NTF2-like_dom_sf"/>
</dbReference>
<proteinExistence type="inferred from homology"/>
<dbReference type="Proteomes" id="UP001501736">
    <property type="component" value="Unassembled WGS sequence"/>
</dbReference>
<dbReference type="InterPro" id="IPR013324">
    <property type="entry name" value="RNA_pol_sigma_r3/r4-like"/>
</dbReference>
<dbReference type="InterPro" id="IPR013249">
    <property type="entry name" value="RNA_pol_sigma70_r4_t2"/>
</dbReference>
<organism evidence="9 10">
    <name type="scientific">Nesterenkonia halobia</name>
    <dbReference type="NCBI Taxonomy" id="37922"/>
    <lineage>
        <taxon>Bacteria</taxon>
        <taxon>Bacillati</taxon>
        <taxon>Actinomycetota</taxon>
        <taxon>Actinomycetes</taxon>
        <taxon>Micrococcales</taxon>
        <taxon>Micrococcaceae</taxon>
        <taxon>Nesterenkonia</taxon>
    </lineage>
</organism>
<evidence type="ECO:0000313" key="9">
    <source>
        <dbReference type="EMBL" id="GAA3284337.1"/>
    </source>
</evidence>
<dbReference type="EMBL" id="BAAAYG010000005">
    <property type="protein sequence ID" value="GAA3284337.1"/>
    <property type="molecule type" value="Genomic_DNA"/>
</dbReference>
<dbReference type="InterPro" id="IPR036388">
    <property type="entry name" value="WH-like_DNA-bd_sf"/>
</dbReference>
<evidence type="ECO:0000313" key="10">
    <source>
        <dbReference type="Proteomes" id="UP001501736"/>
    </source>
</evidence>
<feature type="region of interest" description="Disordered" evidence="6">
    <location>
        <begin position="170"/>
        <end position="189"/>
    </location>
</feature>
<evidence type="ECO:0000256" key="4">
    <source>
        <dbReference type="ARBA" id="ARBA00023082"/>
    </source>
</evidence>
<evidence type="ECO:0000259" key="7">
    <source>
        <dbReference type="Pfam" id="PF04542"/>
    </source>
</evidence>
<comment type="subunit">
    <text evidence="2">Interacts transiently with the RNA polymerase catalytic core formed by RpoA, RpoB, RpoC and RpoZ (2 alpha, 1 beta, 1 beta' and 1 omega subunit) to form the RNA polymerase holoenzyme that can initiate transcription.</text>
</comment>
<sequence>MDIPASGRADHVARSARISASWREDRAYLLAAARRILADADGAEDVVAEAYARLSAQVEAVRDARGWLVVVVRRIALDRLRSAHRRLTTPVDPAESALDLAPASAASSDDPADRISLDDENRRALAAVLDWLTPGERAAFLVHDVFGLPFDDIGTLLGRTPGACRQLASRARRSIRDSPSGVTAAAPPPDPQLDLLVERFVAACAGGDVGGLAALLHEDVSGWAVRGGAVLGEARGAGRVSARAASLFGRRSPWSMVPFPLEDGAGVLVTRSGSPAGMIRLIVDAGVIEGLQATLLDDWSAGPVGRLD</sequence>
<name>A0ABP6RC40_9MICC</name>
<dbReference type="Gene3D" id="1.10.1740.10">
    <property type="match status" value="1"/>
</dbReference>
<dbReference type="SUPFAM" id="SSF88659">
    <property type="entry name" value="Sigma3 and sigma4 domains of RNA polymerase sigma factors"/>
    <property type="match status" value="1"/>
</dbReference>
<feature type="domain" description="RNA polymerase sigma-70 region 2" evidence="7">
    <location>
        <begin position="28"/>
        <end position="85"/>
    </location>
</feature>
<evidence type="ECO:0000256" key="1">
    <source>
        <dbReference type="ARBA" id="ARBA00010641"/>
    </source>
</evidence>
<accession>A0ABP6RC40</accession>
<comment type="similarity">
    <text evidence="1">Belongs to the sigma-70 factor family. ECF subfamily.</text>
</comment>
<evidence type="ECO:0000256" key="2">
    <source>
        <dbReference type="ARBA" id="ARBA00011344"/>
    </source>
</evidence>
<keyword evidence="4" id="KW-0731">Sigma factor</keyword>
<reference evidence="10" key="1">
    <citation type="journal article" date="2019" name="Int. J. Syst. Evol. Microbiol.">
        <title>The Global Catalogue of Microorganisms (GCM) 10K type strain sequencing project: providing services to taxonomists for standard genome sequencing and annotation.</title>
        <authorList>
            <consortium name="The Broad Institute Genomics Platform"/>
            <consortium name="The Broad Institute Genome Sequencing Center for Infectious Disease"/>
            <person name="Wu L."/>
            <person name="Ma J."/>
        </authorList>
    </citation>
    <scope>NUCLEOTIDE SEQUENCE [LARGE SCALE GENOMIC DNA]</scope>
    <source>
        <strain evidence="10">JCM 11483</strain>
    </source>
</reference>
<keyword evidence="10" id="KW-1185">Reference proteome</keyword>
<dbReference type="PANTHER" id="PTHR30173:SF43">
    <property type="entry name" value="ECF RNA POLYMERASE SIGMA FACTOR SIGI-RELATED"/>
    <property type="match status" value="1"/>
</dbReference>
<keyword evidence="5" id="KW-0804">Transcription</keyword>
<dbReference type="SUPFAM" id="SSF54427">
    <property type="entry name" value="NTF2-like"/>
    <property type="match status" value="1"/>
</dbReference>
<feature type="domain" description="RNA polymerase sigma factor 70 region 4 type 2" evidence="8">
    <location>
        <begin position="123"/>
        <end position="174"/>
    </location>
</feature>
<dbReference type="InterPro" id="IPR052704">
    <property type="entry name" value="ECF_Sigma-70_Domain"/>
</dbReference>
<keyword evidence="3" id="KW-0805">Transcription regulation</keyword>
<dbReference type="NCBIfam" id="TIGR02937">
    <property type="entry name" value="sigma70-ECF"/>
    <property type="match status" value="1"/>
</dbReference>
<dbReference type="Pfam" id="PF04542">
    <property type="entry name" value="Sigma70_r2"/>
    <property type="match status" value="1"/>
</dbReference>
<dbReference type="SUPFAM" id="SSF88946">
    <property type="entry name" value="Sigma2 domain of RNA polymerase sigma factors"/>
    <property type="match status" value="1"/>
</dbReference>
<dbReference type="InterPro" id="IPR014284">
    <property type="entry name" value="RNA_pol_sigma-70_dom"/>
</dbReference>
<protein>
    <submittedName>
        <fullName evidence="9">Uncharacterized protein</fullName>
    </submittedName>
</protein>
<evidence type="ECO:0000256" key="5">
    <source>
        <dbReference type="ARBA" id="ARBA00023163"/>
    </source>
</evidence>
<dbReference type="PANTHER" id="PTHR30173">
    <property type="entry name" value="SIGMA 19 FACTOR"/>
    <property type="match status" value="1"/>
</dbReference>
<evidence type="ECO:0000256" key="6">
    <source>
        <dbReference type="SAM" id="MobiDB-lite"/>
    </source>
</evidence>
<evidence type="ECO:0000256" key="3">
    <source>
        <dbReference type="ARBA" id="ARBA00023015"/>
    </source>
</evidence>
<dbReference type="InterPro" id="IPR013325">
    <property type="entry name" value="RNA_pol_sigma_r2"/>
</dbReference>
<evidence type="ECO:0000259" key="8">
    <source>
        <dbReference type="Pfam" id="PF08281"/>
    </source>
</evidence>